<evidence type="ECO:0000256" key="2">
    <source>
        <dbReference type="SAM" id="MobiDB-lite"/>
    </source>
</evidence>
<feature type="coiled-coil region" evidence="1">
    <location>
        <begin position="187"/>
        <end position="248"/>
    </location>
</feature>
<dbReference type="SUPFAM" id="SSF52540">
    <property type="entry name" value="P-loop containing nucleoside triphosphate hydrolases"/>
    <property type="match status" value="1"/>
</dbReference>
<organism evidence="5 6">
    <name type="scientific">Archangium minus</name>
    <dbReference type="NCBI Taxonomy" id="83450"/>
    <lineage>
        <taxon>Bacteria</taxon>
        <taxon>Pseudomonadati</taxon>
        <taxon>Myxococcota</taxon>
        <taxon>Myxococcia</taxon>
        <taxon>Myxococcales</taxon>
        <taxon>Cystobacterineae</taxon>
        <taxon>Archangiaceae</taxon>
        <taxon>Archangium</taxon>
    </lineage>
</organism>
<keyword evidence="3" id="KW-0472">Membrane</keyword>
<dbReference type="InterPro" id="IPR038734">
    <property type="entry name" value="YhaN_AAA"/>
</dbReference>
<feature type="transmembrane region" description="Helical" evidence="3">
    <location>
        <begin position="510"/>
        <end position="528"/>
    </location>
</feature>
<keyword evidence="6" id="KW-1185">Reference proteome</keyword>
<dbReference type="Pfam" id="PF13514">
    <property type="entry name" value="AAA_27"/>
    <property type="match status" value="1"/>
</dbReference>
<feature type="domain" description="YhaN AAA" evidence="4">
    <location>
        <begin position="6"/>
        <end position="209"/>
    </location>
</feature>
<evidence type="ECO:0000313" key="6">
    <source>
        <dbReference type="Proteomes" id="UP001611383"/>
    </source>
</evidence>
<accession>A0ABY9X5F9</accession>
<evidence type="ECO:0000256" key="1">
    <source>
        <dbReference type="SAM" id="Coils"/>
    </source>
</evidence>
<evidence type="ECO:0000256" key="3">
    <source>
        <dbReference type="SAM" id="Phobius"/>
    </source>
</evidence>
<protein>
    <submittedName>
        <fullName evidence="5">AAA family ATPase</fullName>
    </submittedName>
</protein>
<sequence>MRGGLRIDVLRVHGFGHFSGYELELGPRLNLLYGPNEAGKSTLLAFIRGMLFGLEKRGRSESRYEPEAGTFGGELCVSSGVGPLVVRRVADKRGRAPVTVLSPEGHELLPSRLDEALAHVSRELFCEVFAFSLDELSSFEMLAEEDGVSRALFAAGLRGARRLPEVEKHLEKRAGELFKVSGKNPELNQLLRQLEEVRGQLDKLKDRPEKYFEERERLASLGRQQEEAAALQDTLARELERLSRLEAALGDLGELARLRGELAALPDLSTFPMGGEARLEELLHRSRDTHAELARVEQLLSGARAELTRLSAASAVREREEGLRSALVALTARAELLRALPGRRAALEARRREVEQALGGLGLRVDAAGLLALELGAAARGALESLADRLAKAEAERREAEVALGRARAERERIEASLARLGAERAKLPDVSAAELRQRLAALGRTKLLRVERDQVAAQRAEMQQRLQALRAQAEPEPGAAPAPWSVLLGVVVVVIWVGALWLHSGVMEAAIALLGALLLVVPLALGYRRAVKSHQQAVDAYAARQHQRAQEVARQQSALDTLTGRLVGLERELAAAASEAGVSAQATVAGLAGADAALSETLRQAERVEHLGREREAREAERDGVVREAQAAELSGRRADMQARTLRAELATLLEARGFPTDLTPQRALALWRDAAEQRQRLADLEADARALAVDEAACEAVVARLLEEARAAGLPEGPAESVAARVASELEELKARDAQARTLRARGDEWAADRARLTRLRESEEQSLTALLAQGGGDTEEAFRQRARQAEHFDALTRRARELTWRIEAATGLEEAAARESIQAVGGEDRLKEKLAQLRMQEPACAERLKALHTEYGEARNQLAQWESDEQIAALRIQEERLRARAAELATRFAQDRLALALLARARRRFEEEQQPRVIQLASEHFATLTGGRYRRVFVPAGGKRELRVSDARRDWSAEQLSRGTREQLYLAFRLAVIQDFGETRGALPLIVDDILVNFDLERTRGTLRLLSRLSEHHQVIAFTCHPWMRECFEAEGARVLELTSGGSGKLEAASPRGQASGVAASTGRAR</sequence>
<keyword evidence="1" id="KW-0175">Coiled coil</keyword>
<name>A0ABY9X5F9_9BACT</name>
<proteinExistence type="predicted"/>
<dbReference type="EMBL" id="CP043494">
    <property type="protein sequence ID" value="WNG50647.1"/>
    <property type="molecule type" value="Genomic_DNA"/>
</dbReference>
<evidence type="ECO:0000313" key="5">
    <source>
        <dbReference type="EMBL" id="WNG50647.1"/>
    </source>
</evidence>
<reference evidence="5 6" key="1">
    <citation type="submission" date="2019-08" db="EMBL/GenBank/DDBJ databases">
        <title>Archangium and Cystobacter genomes.</title>
        <authorList>
            <person name="Chen I.-C.K."/>
            <person name="Wielgoss S."/>
        </authorList>
    </citation>
    <scope>NUCLEOTIDE SEQUENCE [LARGE SCALE GENOMIC DNA]</scope>
    <source>
        <strain evidence="5 6">Cbm 6</strain>
    </source>
</reference>
<dbReference type="RefSeq" id="WP_395809979.1">
    <property type="nucleotide sequence ID" value="NZ_CP043494.1"/>
</dbReference>
<dbReference type="Proteomes" id="UP001611383">
    <property type="component" value="Chromosome"/>
</dbReference>
<evidence type="ECO:0000259" key="4">
    <source>
        <dbReference type="Pfam" id="PF13514"/>
    </source>
</evidence>
<keyword evidence="3" id="KW-0812">Transmembrane</keyword>
<dbReference type="InterPro" id="IPR027417">
    <property type="entry name" value="P-loop_NTPase"/>
</dbReference>
<feature type="transmembrane region" description="Helical" evidence="3">
    <location>
        <begin position="483"/>
        <end position="503"/>
    </location>
</feature>
<dbReference type="PANTHER" id="PTHR41259:SF1">
    <property type="entry name" value="DOUBLE-STRAND BREAK REPAIR RAD50 ATPASE, PUTATIVE-RELATED"/>
    <property type="match status" value="1"/>
</dbReference>
<keyword evidence="3" id="KW-1133">Transmembrane helix</keyword>
<feature type="region of interest" description="Disordered" evidence="2">
    <location>
        <begin position="1050"/>
        <end position="1073"/>
    </location>
</feature>
<feature type="coiled-coil region" evidence="1">
    <location>
        <begin position="376"/>
        <end position="424"/>
    </location>
</feature>
<feature type="coiled-coil region" evidence="1">
    <location>
        <begin position="553"/>
        <end position="580"/>
    </location>
</feature>
<gene>
    <name evidence="5" type="ORF">F0U60_45865</name>
</gene>
<dbReference type="Gene3D" id="3.40.50.300">
    <property type="entry name" value="P-loop containing nucleotide triphosphate hydrolases"/>
    <property type="match status" value="2"/>
</dbReference>
<feature type="coiled-coil region" evidence="1">
    <location>
        <begin position="851"/>
        <end position="894"/>
    </location>
</feature>
<dbReference type="PANTHER" id="PTHR41259">
    <property type="entry name" value="DOUBLE-STRAND BREAK REPAIR RAD50 ATPASE, PUTATIVE-RELATED"/>
    <property type="match status" value="1"/>
</dbReference>